<dbReference type="GO" id="GO:0003954">
    <property type="term" value="F:NADH dehydrogenase activity"/>
    <property type="evidence" value="ECO:0007669"/>
    <property type="project" value="InterPro"/>
</dbReference>
<dbReference type="Pfam" id="PF07992">
    <property type="entry name" value="Pyr_redox_2"/>
    <property type="match status" value="1"/>
</dbReference>
<dbReference type="AlphaFoldDB" id="A0A2T0R4R8"/>
<keyword evidence="9" id="KW-1185">Reference proteome</keyword>
<gene>
    <name evidence="8" type="ORF">CLV37_105283</name>
</gene>
<keyword evidence="5" id="KW-0520">NAD</keyword>
<evidence type="ECO:0000313" key="8">
    <source>
        <dbReference type="EMBL" id="PRY15355.1"/>
    </source>
</evidence>
<dbReference type="Gene3D" id="3.50.50.100">
    <property type="match status" value="1"/>
</dbReference>
<feature type="region of interest" description="Disordered" evidence="6">
    <location>
        <begin position="322"/>
        <end position="345"/>
    </location>
</feature>
<proteinExistence type="inferred from homology"/>
<accession>A0A2T0R4R8</accession>
<evidence type="ECO:0000256" key="3">
    <source>
        <dbReference type="ARBA" id="ARBA00022827"/>
    </source>
</evidence>
<dbReference type="PRINTS" id="PR00368">
    <property type="entry name" value="FADPNR"/>
</dbReference>
<reference evidence="8 9" key="1">
    <citation type="submission" date="2018-03" db="EMBL/GenBank/DDBJ databases">
        <title>Genomic Encyclopedia of Archaeal and Bacterial Type Strains, Phase II (KMG-II): from individual species to whole genera.</title>
        <authorList>
            <person name="Goeker M."/>
        </authorList>
    </citation>
    <scope>NUCLEOTIDE SEQUENCE [LARGE SCALE GENOMIC DNA]</scope>
    <source>
        <strain evidence="8 9">DSM 19711</strain>
    </source>
</reference>
<evidence type="ECO:0000256" key="1">
    <source>
        <dbReference type="ARBA" id="ARBA00005272"/>
    </source>
</evidence>
<evidence type="ECO:0000256" key="6">
    <source>
        <dbReference type="SAM" id="MobiDB-lite"/>
    </source>
</evidence>
<dbReference type="RefSeq" id="WP_106210677.1">
    <property type="nucleotide sequence ID" value="NZ_PVZF01000005.1"/>
</dbReference>
<evidence type="ECO:0000256" key="2">
    <source>
        <dbReference type="ARBA" id="ARBA00022630"/>
    </source>
</evidence>
<dbReference type="InterPro" id="IPR045024">
    <property type="entry name" value="NDH-2"/>
</dbReference>
<evidence type="ECO:0000256" key="5">
    <source>
        <dbReference type="ARBA" id="ARBA00023027"/>
    </source>
</evidence>
<evidence type="ECO:0000256" key="4">
    <source>
        <dbReference type="ARBA" id="ARBA00023002"/>
    </source>
</evidence>
<feature type="domain" description="FAD/NAD(P)-binding" evidence="7">
    <location>
        <begin position="6"/>
        <end position="344"/>
    </location>
</feature>
<name>A0A2T0R4R8_9ACTN</name>
<dbReference type="InterPro" id="IPR023753">
    <property type="entry name" value="FAD/NAD-binding_dom"/>
</dbReference>
<dbReference type="OrthoDB" id="9781621at2"/>
<keyword evidence="4" id="KW-0560">Oxidoreductase</keyword>
<comment type="caution">
    <text evidence="8">The sequence shown here is derived from an EMBL/GenBank/DDBJ whole genome shotgun (WGS) entry which is preliminary data.</text>
</comment>
<dbReference type="SUPFAM" id="SSF51905">
    <property type="entry name" value="FAD/NAD(P)-binding domain"/>
    <property type="match status" value="2"/>
</dbReference>
<dbReference type="PANTHER" id="PTHR43706:SF45">
    <property type="entry name" value="NADH DEHYDROGENASE-LIKE PROTEIN RV1812C"/>
    <property type="match status" value="1"/>
</dbReference>
<comment type="similarity">
    <text evidence="1">Belongs to the NADH dehydrogenase family.</text>
</comment>
<feature type="compositionally biased region" description="Polar residues" evidence="6">
    <location>
        <begin position="335"/>
        <end position="345"/>
    </location>
</feature>
<dbReference type="InterPro" id="IPR036188">
    <property type="entry name" value="FAD/NAD-bd_sf"/>
</dbReference>
<sequence length="460" mass="48749">MVDRQRVVIVGGGFTGLYAGKKLEKLLPASTAELVIVSPTDHLTYSPLLPDVTASVIEPRHVAVSLRQALPRHKLVIGHTTSVDPEAKTITISKSERGIVGEGTQVLSYDKLLLAPGAVTRRFPIPGVSESARGVKTITEAAFVRDHLLSQLDEADSLPDDPRFDAERAERMTVVAVGAGYTGTEIVAQTHRWLSRVADRWSNIDVRDVKWLLIDVAPAVLPELGPRLGQYALSALKGRGIDVRLGVSVANVEGNVINLTDGTPVPSRTLIWGAGIMANPLMGTLGLPLDRGRLVVDAKFRVAGADDVWAAGDAAAVPDLAKPKPADGPQPITPPTAQHAQRQGTQAGKNIAASFGIGQAADYVHKDLGLVADLGGGTAVAKPLGIEMTGLPAKIVARGYHLYALPAMSNRIRVLTDWALHAILPPQAVALNQTRPEDALITPAQNTDIYPKAAEKPKVG</sequence>
<organism evidence="8 9">
    <name type="scientific">Kineococcus rhizosphaerae</name>
    <dbReference type="NCBI Taxonomy" id="559628"/>
    <lineage>
        <taxon>Bacteria</taxon>
        <taxon>Bacillati</taxon>
        <taxon>Actinomycetota</taxon>
        <taxon>Actinomycetes</taxon>
        <taxon>Kineosporiales</taxon>
        <taxon>Kineosporiaceae</taxon>
        <taxon>Kineococcus</taxon>
    </lineage>
</organism>
<keyword evidence="3" id="KW-0274">FAD</keyword>
<dbReference type="Proteomes" id="UP000238083">
    <property type="component" value="Unassembled WGS sequence"/>
</dbReference>
<protein>
    <submittedName>
        <fullName evidence="8">NADH dehydrogenase</fullName>
    </submittedName>
</protein>
<evidence type="ECO:0000259" key="7">
    <source>
        <dbReference type="Pfam" id="PF07992"/>
    </source>
</evidence>
<evidence type="ECO:0000313" key="9">
    <source>
        <dbReference type="Proteomes" id="UP000238083"/>
    </source>
</evidence>
<keyword evidence="2" id="KW-0285">Flavoprotein</keyword>
<dbReference type="EMBL" id="PVZF01000005">
    <property type="protein sequence ID" value="PRY15355.1"/>
    <property type="molecule type" value="Genomic_DNA"/>
</dbReference>
<dbReference type="PANTHER" id="PTHR43706">
    <property type="entry name" value="NADH DEHYDROGENASE"/>
    <property type="match status" value="1"/>
</dbReference>